<accession>A0A061CZL3</accession>
<dbReference type="KEGG" id="bbig:BBBOND_0101620"/>
<evidence type="ECO:0000256" key="1">
    <source>
        <dbReference type="SAM" id="MobiDB-lite"/>
    </source>
</evidence>
<dbReference type="AlphaFoldDB" id="A0A061CZL3"/>
<dbReference type="EMBL" id="LK391707">
    <property type="protein sequence ID" value="CDR93833.1"/>
    <property type="molecule type" value="Genomic_DNA"/>
</dbReference>
<dbReference type="RefSeq" id="XP_012766019.1">
    <property type="nucleotide sequence ID" value="XM_012910565.1"/>
</dbReference>
<organism evidence="2 3">
    <name type="scientific">Babesia bigemina</name>
    <dbReference type="NCBI Taxonomy" id="5866"/>
    <lineage>
        <taxon>Eukaryota</taxon>
        <taxon>Sar</taxon>
        <taxon>Alveolata</taxon>
        <taxon>Apicomplexa</taxon>
        <taxon>Aconoidasida</taxon>
        <taxon>Piroplasmida</taxon>
        <taxon>Babesiidae</taxon>
        <taxon>Babesia</taxon>
    </lineage>
</organism>
<evidence type="ECO:0000313" key="3">
    <source>
        <dbReference type="Proteomes" id="UP000033188"/>
    </source>
</evidence>
<evidence type="ECO:0000313" key="2">
    <source>
        <dbReference type="EMBL" id="CDR93833.1"/>
    </source>
</evidence>
<reference evidence="3" key="1">
    <citation type="journal article" date="2014" name="Nucleic Acids Res.">
        <title>The evolutionary dynamics of variant antigen genes in Babesia reveal a history of genomic innovation underlying host-parasite interaction.</title>
        <authorList>
            <person name="Jackson A.P."/>
            <person name="Otto T.D."/>
            <person name="Darby A."/>
            <person name="Ramaprasad A."/>
            <person name="Xia D."/>
            <person name="Echaide I.E."/>
            <person name="Farber M."/>
            <person name="Gahlot S."/>
            <person name="Gamble J."/>
            <person name="Gupta D."/>
            <person name="Gupta Y."/>
            <person name="Jackson L."/>
            <person name="Malandrin L."/>
            <person name="Malas T.B."/>
            <person name="Moussa E."/>
            <person name="Nair M."/>
            <person name="Reid A.J."/>
            <person name="Sanders M."/>
            <person name="Sharma J."/>
            <person name="Tracey A."/>
            <person name="Quail M.A."/>
            <person name="Weir W."/>
            <person name="Wastling J.M."/>
            <person name="Hall N."/>
            <person name="Willadsen P."/>
            <person name="Lingelbach K."/>
            <person name="Shiels B."/>
            <person name="Tait A."/>
            <person name="Berriman M."/>
            <person name="Allred D.R."/>
            <person name="Pain A."/>
        </authorList>
    </citation>
    <scope>NUCLEOTIDE SEQUENCE [LARGE SCALE GENOMIC DNA]</scope>
    <source>
        <strain evidence="3">Bond</strain>
    </source>
</reference>
<proteinExistence type="predicted"/>
<sequence>MTSHRNRAASASLGRQDDNSFHHSLHYDYTCLGSAVRMCLIRTVHVVKWAYEYQNANDENQYHNPSFGSEW</sequence>
<protein>
    <submittedName>
        <fullName evidence="2">Uncharacterized protein</fullName>
    </submittedName>
</protein>
<name>A0A061CZL3_BABBI</name>
<keyword evidence="3" id="KW-1185">Reference proteome</keyword>
<feature type="region of interest" description="Disordered" evidence="1">
    <location>
        <begin position="1"/>
        <end position="21"/>
    </location>
</feature>
<gene>
    <name evidence="2" type="ORF">BBBOND_0101620</name>
</gene>
<dbReference type="VEuPathDB" id="PiroplasmaDB:BBBOND_0101620"/>
<dbReference type="GeneID" id="24562374"/>
<dbReference type="Proteomes" id="UP000033188">
    <property type="component" value="Chromosome 1"/>
</dbReference>